<evidence type="ECO:0000259" key="1">
    <source>
        <dbReference type="SMART" id="SM00834"/>
    </source>
</evidence>
<keyword evidence="3" id="KW-1185">Reference proteome</keyword>
<feature type="domain" description="Putative regulatory protein FmdB zinc ribbon" evidence="1">
    <location>
        <begin position="1"/>
        <end position="42"/>
    </location>
</feature>
<dbReference type="RefSeq" id="WP_163301233.1">
    <property type="nucleotide sequence ID" value="NZ_JAAGRQ010000015.1"/>
</dbReference>
<sequence>MPLYEYACPACDAHFEELVSVHSDAPPKCPRCGHEACTRVLSATSAVRPGQTTLPRFETHSSGCGGGGFS</sequence>
<evidence type="ECO:0000313" key="3">
    <source>
        <dbReference type="Proteomes" id="UP000469724"/>
    </source>
</evidence>
<gene>
    <name evidence="2" type="ORF">G3N56_05385</name>
</gene>
<organism evidence="2 3">
    <name type="scientific">Desulfolutivibrio sulfodismutans</name>
    <dbReference type="NCBI Taxonomy" id="63561"/>
    <lineage>
        <taxon>Bacteria</taxon>
        <taxon>Pseudomonadati</taxon>
        <taxon>Thermodesulfobacteriota</taxon>
        <taxon>Desulfovibrionia</taxon>
        <taxon>Desulfovibrionales</taxon>
        <taxon>Desulfovibrionaceae</taxon>
        <taxon>Desulfolutivibrio</taxon>
    </lineage>
</organism>
<comment type="caution">
    <text evidence="2">The sequence shown here is derived from an EMBL/GenBank/DDBJ whole genome shotgun (WGS) entry which is preliminary data.</text>
</comment>
<protein>
    <submittedName>
        <fullName evidence="2">Zinc ribbon domain-containing protein</fullName>
    </submittedName>
</protein>
<proteinExistence type="predicted"/>
<dbReference type="SMART" id="SM00834">
    <property type="entry name" value="CxxC_CXXC_SSSS"/>
    <property type="match status" value="1"/>
</dbReference>
<dbReference type="EMBL" id="JAAGRQ010000015">
    <property type="protein sequence ID" value="NDY56179.1"/>
    <property type="molecule type" value="Genomic_DNA"/>
</dbReference>
<accession>A0A7K3NLW0</accession>
<evidence type="ECO:0000313" key="2">
    <source>
        <dbReference type="EMBL" id="NDY56179.1"/>
    </source>
</evidence>
<dbReference type="Proteomes" id="UP000469724">
    <property type="component" value="Unassembled WGS sequence"/>
</dbReference>
<dbReference type="AlphaFoldDB" id="A0A7K3NLW0"/>
<reference evidence="2 3" key="1">
    <citation type="submission" date="2020-02" db="EMBL/GenBank/DDBJ databases">
        <title>Comparative genomics of sulfur disproportionating microorganisms.</title>
        <authorList>
            <person name="Ward L.M."/>
            <person name="Bertran E."/>
            <person name="Johnston D.T."/>
        </authorList>
    </citation>
    <scope>NUCLEOTIDE SEQUENCE [LARGE SCALE GENOMIC DNA]</scope>
    <source>
        <strain evidence="2 3">DSM 3696</strain>
    </source>
</reference>
<dbReference type="Pfam" id="PF09723">
    <property type="entry name" value="Zn_ribbon_8"/>
    <property type="match status" value="1"/>
</dbReference>
<dbReference type="NCBIfam" id="TIGR02605">
    <property type="entry name" value="CxxC_CxxC_SSSS"/>
    <property type="match status" value="1"/>
</dbReference>
<dbReference type="InterPro" id="IPR013429">
    <property type="entry name" value="Regulatory_FmdB_Zinc_ribbon"/>
</dbReference>
<name>A0A7K3NLW0_9BACT</name>